<dbReference type="GO" id="GO:0005737">
    <property type="term" value="C:cytoplasm"/>
    <property type="evidence" value="ECO:0007669"/>
    <property type="project" value="TreeGrafter"/>
</dbReference>
<comment type="similarity">
    <text evidence="1 3">Belongs to the calycin superfamily. Lipocalin family.</text>
</comment>
<feature type="chain" id="PRO_5028556602" evidence="3">
    <location>
        <begin position="18"/>
        <end position="148"/>
    </location>
</feature>
<proteinExistence type="inferred from homology"/>
<dbReference type="InterPro" id="IPR003057">
    <property type="entry name" value="Invtbrt_color"/>
</dbReference>
<dbReference type="PIRSF" id="PIRSF036893">
    <property type="entry name" value="Lipocalin_ApoD"/>
    <property type="match status" value="1"/>
</dbReference>
<evidence type="ECO:0000313" key="5">
    <source>
        <dbReference type="RefSeq" id="XP_028153443.1"/>
    </source>
</evidence>
<name>A0A6P7H6U1_DIAVI</name>
<evidence type="ECO:0000256" key="1">
    <source>
        <dbReference type="ARBA" id="ARBA00006889"/>
    </source>
</evidence>
<dbReference type="GO" id="GO:0006629">
    <property type="term" value="P:lipid metabolic process"/>
    <property type="evidence" value="ECO:0007669"/>
    <property type="project" value="TreeGrafter"/>
</dbReference>
<dbReference type="InterPro" id="IPR012674">
    <property type="entry name" value="Calycin"/>
</dbReference>
<dbReference type="InterPro" id="IPR000566">
    <property type="entry name" value="Lipocln_cytosolic_FA-bd_dom"/>
</dbReference>
<dbReference type="GO" id="GO:0000302">
    <property type="term" value="P:response to reactive oxygen species"/>
    <property type="evidence" value="ECO:0007669"/>
    <property type="project" value="TreeGrafter"/>
</dbReference>
<gene>
    <name evidence="5" type="primary">LOC114346897</name>
</gene>
<accession>A0A6P7H6U1</accession>
<sequence length="148" mass="16559">MIVFAVTFCLFVISAHGQIPIEKCPDIKGVENFNGTAYSGDWYELARYPTFLEDHAECVLSKVEVDADGTLRSNTQMINTDTNERHVLVGEGIPDSTTGEAKFTLHFVDPDVTIPYWIVGTDYNRYSVGFSCYERDDGVTLVTSCKKK</sequence>
<dbReference type="GO" id="GO:0031409">
    <property type="term" value="F:pigment binding"/>
    <property type="evidence" value="ECO:0007669"/>
    <property type="project" value="InterPro"/>
</dbReference>
<evidence type="ECO:0000256" key="2">
    <source>
        <dbReference type="ARBA" id="ARBA00023157"/>
    </source>
</evidence>
<feature type="domain" description="Lipocalin/cytosolic fatty-acid binding" evidence="4">
    <location>
        <begin position="38"/>
        <end position="128"/>
    </location>
</feature>
<keyword evidence="2" id="KW-1015">Disulfide bond</keyword>
<dbReference type="PANTHER" id="PTHR10612:SF34">
    <property type="entry name" value="APOLIPOPROTEIN D"/>
    <property type="match status" value="1"/>
</dbReference>
<feature type="signal peptide" evidence="3">
    <location>
        <begin position="1"/>
        <end position="17"/>
    </location>
</feature>
<dbReference type="InterPro" id="IPR022271">
    <property type="entry name" value="Lipocalin_ApoD"/>
</dbReference>
<evidence type="ECO:0000256" key="3">
    <source>
        <dbReference type="PIRNR" id="PIRNR036893"/>
    </source>
</evidence>
<keyword evidence="3" id="KW-0732">Signal</keyword>
<dbReference type="Pfam" id="PF08212">
    <property type="entry name" value="Lipocalin_2"/>
    <property type="match status" value="1"/>
</dbReference>
<dbReference type="InParanoid" id="A0A6P7H6U1"/>
<dbReference type="PANTHER" id="PTHR10612">
    <property type="entry name" value="APOLIPOPROTEIN D"/>
    <property type="match status" value="1"/>
</dbReference>
<dbReference type="RefSeq" id="XP_028153443.1">
    <property type="nucleotide sequence ID" value="XM_028297642.1"/>
</dbReference>
<dbReference type="PRINTS" id="PR01273">
    <property type="entry name" value="INVTBRTCOLOR"/>
</dbReference>
<dbReference type="Gene3D" id="2.40.128.20">
    <property type="match status" value="1"/>
</dbReference>
<organism evidence="5">
    <name type="scientific">Diabrotica virgifera virgifera</name>
    <name type="common">western corn rootworm</name>
    <dbReference type="NCBI Taxonomy" id="50390"/>
    <lineage>
        <taxon>Eukaryota</taxon>
        <taxon>Metazoa</taxon>
        <taxon>Ecdysozoa</taxon>
        <taxon>Arthropoda</taxon>
        <taxon>Hexapoda</taxon>
        <taxon>Insecta</taxon>
        <taxon>Pterygota</taxon>
        <taxon>Neoptera</taxon>
        <taxon>Endopterygota</taxon>
        <taxon>Coleoptera</taxon>
        <taxon>Polyphaga</taxon>
        <taxon>Cucujiformia</taxon>
        <taxon>Chrysomeloidea</taxon>
        <taxon>Chrysomelidae</taxon>
        <taxon>Galerucinae</taxon>
        <taxon>Diabroticina</taxon>
        <taxon>Diabroticites</taxon>
        <taxon>Diabrotica</taxon>
    </lineage>
</organism>
<reference evidence="5" key="1">
    <citation type="submission" date="2025-08" db="UniProtKB">
        <authorList>
            <consortium name="RefSeq"/>
        </authorList>
    </citation>
    <scope>IDENTIFICATION</scope>
    <source>
        <tissue evidence="5">Whole insect</tissue>
    </source>
</reference>
<dbReference type="AlphaFoldDB" id="A0A6P7H6U1"/>
<evidence type="ECO:0000259" key="4">
    <source>
        <dbReference type="Pfam" id="PF08212"/>
    </source>
</evidence>
<protein>
    <submittedName>
        <fullName evidence="5">Lopap-like</fullName>
    </submittedName>
</protein>
<dbReference type="SUPFAM" id="SSF50814">
    <property type="entry name" value="Lipocalins"/>
    <property type="match status" value="1"/>
</dbReference>